<dbReference type="GeneID" id="9616119"/>
<evidence type="ECO:0000256" key="1">
    <source>
        <dbReference type="SAM" id="MobiDB-lite"/>
    </source>
</evidence>
<organism evidence="3">
    <name type="scientific">Volvox carteri f. nagariensis</name>
    <dbReference type="NCBI Taxonomy" id="3068"/>
    <lineage>
        <taxon>Eukaryota</taxon>
        <taxon>Viridiplantae</taxon>
        <taxon>Chlorophyta</taxon>
        <taxon>core chlorophytes</taxon>
        <taxon>Chlorophyceae</taxon>
        <taxon>CS clade</taxon>
        <taxon>Chlamydomonadales</taxon>
        <taxon>Volvocaceae</taxon>
        <taxon>Volvox</taxon>
    </lineage>
</organism>
<accession>D8TSA5</accession>
<sequence>MAAAAVDKEFLTSLRTSELPRRQEFVNEPITGAARTPCCPRLPDREQVPWFLRQKDLSQRQHQSRVQHMRRCLPLARVTFPTMQVQLKGQPIRLRCYAGLVRSAQLRRRSCVGPASSEPRPPRHVVLQLRVCLQRGGHGGDGSVAAHGDRRPAPSELRLTLEQHG</sequence>
<dbReference type="RefSeq" id="XP_002949165.1">
    <property type="nucleotide sequence ID" value="XM_002949119.1"/>
</dbReference>
<gene>
    <name evidence="2" type="ORF">VOLCADRAFT_104238</name>
</gene>
<dbReference type="Proteomes" id="UP000001058">
    <property type="component" value="Unassembled WGS sequence"/>
</dbReference>
<dbReference type="KEGG" id="vcn:VOLCADRAFT_104238"/>
<dbReference type="AlphaFoldDB" id="D8TSA5"/>
<evidence type="ECO:0000313" key="3">
    <source>
        <dbReference type="Proteomes" id="UP000001058"/>
    </source>
</evidence>
<reference evidence="2 3" key="1">
    <citation type="journal article" date="2010" name="Science">
        <title>Genomic analysis of organismal complexity in the multicellular green alga Volvox carteri.</title>
        <authorList>
            <person name="Prochnik S.E."/>
            <person name="Umen J."/>
            <person name="Nedelcu A.M."/>
            <person name="Hallmann A."/>
            <person name="Miller S.M."/>
            <person name="Nishii I."/>
            <person name="Ferris P."/>
            <person name="Kuo A."/>
            <person name="Mitros T."/>
            <person name="Fritz-Laylin L.K."/>
            <person name="Hellsten U."/>
            <person name="Chapman J."/>
            <person name="Simakov O."/>
            <person name="Rensing S.A."/>
            <person name="Terry A."/>
            <person name="Pangilinan J."/>
            <person name="Kapitonov V."/>
            <person name="Jurka J."/>
            <person name="Salamov A."/>
            <person name="Shapiro H."/>
            <person name="Schmutz J."/>
            <person name="Grimwood J."/>
            <person name="Lindquist E."/>
            <person name="Lucas S."/>
            <person name="Grigoriev I.V."/>
            <person name="Schmitt R."/>
            <person name="Kirk D."/>
            <person name="Rokhsar D.S."/>
        </authorList>
    </citation>
    <scope>NUCLEOTIDE SEQUENCE [LARGE SCALE GENOMIC DNA]</scope>
    <source>
        <strain evidence="3">f. Nagariensis / Eve</strain>
    </source>
</reference>
<protein>
    <submittedName>
        <fullName evidence="2">Uncharacterized protein</fullName>
    </submittedName>
</protein>
<feature type="region of interest" description="Disordered" evidence="1">
    <location>
        <begin position="138"/>
        <end position="165"/>
    </location>
</feature>
<dbReference type="InParanoid" id="D8TSA5"/>
<dbReference type="EMBL" id="GL378334">
    <property type="protein sequence ID" value="EFJ49658.1"/>
    <property type="molecule type" value="Genomic_DNA"/>
</dbReference>
<proteinExistence type="predicted"/>
<keyword evidence="3" id="KW-1185">Reference proteome</keyword>
<name>D8TSA5_VOLCA</name>
<feature type="compositionally biased region" description="Basic and acidic residues" evidence="1">
    <location>
        <begin position="147"/>
        <end position="165"/>
    </location>
</feature>
<evidence type="ECO:0000313" key="2">
    <source>
        <dbReference type="EMBL" id="EFJ49658.1"/>
    </source>
</evidence>